<proteinExistence type="predicted"/>
<feature type="domain" description="DUF7715" evidence="1">
    <location>
        <begin position="1"/>
        <end position="121"/>
    </location>
</feature>
<dbReference type="InterPro" id="IPR056132">
    <property type="entry name" value="DUF7715"/>
</dbReference>
<accession>A0A2U1EVB5</accession>
<dbReference type="Pfam" id="PF24831">
    <property type="entry name" value="DUF7715"/>
    <property type="match status" value="1"/>
</dbReference>
<evidence type="ECO:0000313" key="2">
    <source>
        <dbReference type="EMBL" id="PVZ03650.1"/>
    </source>
</evidence>
<evidence type="ECO:0000313" key="3">
    <source>
        <dbReference type="Proteomes" id="UP000245639"/>
    </source>
</evidence>
<evidence type="ECO:0000259" key="1">
    <source>
        <dbReference type="Pfam" id="PF24831"/>
    </source>
</evidence>
<keyword evidence="3" id="KW-1185">Reference proteome</keyword>
<dbReference type="OrthoDB" id="3476326at2"/>
<name>A0A2U1EVB5_9PSEU</name>
<dbReference type="RefSeq" id="WP_116710786.1">
    <property type="nucleotide sequence ID" value="NZ_QEKW01000020.1"/>
</dbReference>
<comment type="caution">
    <text evidence="2">The sequence shown here is derived from an EMBL/GenBank/DDBJ whole genome shotgun (WGS) entry which is preliminary data.</text>
</comment>
<dbReference type="AlphaFoldDB" id="A0A2U1EVB5"/>
<organism evidence="2 3">
    <name type="scientific">Actinomycetospora cinnamomea</name>
    <dbReference type="NCBI Taxonomy" id="663609"/>
    <lineage>
        <taxon>Bacteria</taxon>
        <taxon>Bacillati</taxon>
        <taxon>Actinomycetota</taxon>
        <taxon>Actinomycetes</taxon>
        <taxon>Pseudonocardiales</taxon>
        <taxon>Pseudonocardiaceae</taxon>
        <taxon>Actinomycetospora</taxon>
    </lineage>
</organism>
<reference evidence="2 3" key="1">
    <citation type="submission" date="2018-04" db="EMBL/GenBank/DDBJ databases">
        <title>Genomic Encyclopedia of Type Strains, Phase IV (KMG-IV): sequencing the most valuable type-strain genomes for metagenomic binning, comparative biology and taxonomic classification.</title>
        <authorList>
            <person name="Goeker M."/>
        </authorList>
    </citation>
    <scope>NUCLEOTIDE SEQUENCE [LARGE SCALE GENOMIC DNA]</scope>
    <source>
        <strain evidence="2 3">DSM 45771</strain>
    </source>
</reference>
<dbReference type="Proteomes" id="UP000245639">
    <property type="component" value="Unassembled WGS sequence"/>
</dbReference>
<gene>
    <name evidence="2" type="ORF">C8D89_1206</name>
</gene>
<protein>
    <recommendedName>
        <fullName evidence="1">DUF7715 domain-containing protein</fullName>
    </recommendedName>
</protein>
<dbReference type="EMBL" id="QEKW01000020">
    <property type="protein sequence ID" value="PVZ03650.1"/>
    <property type="molecule type" value="Genomic_DNA"/>
</dbReference>
<sequence>MKVLVAPAQTQGARRGDFHHAVEGELVRIDPPCAADRRDPDGRCGCGRAFAGLNSARATTTARVADLPLSRADVVEALRSSLAQQGWDPAEAAQEADDLLRTVADVPVGTVYGRRLSKLVALRTTEETASG</sequence>